<keyword evidence="3 6" id="KW-1133">Transmembrane helix</keyword>
<comment type="caution">
    <text evidence="9">The sequence shown here is derived from an EMBL/GenBank/DDBJ whole genome shotgun (WGS) entry which is preliminary data.</text>
</comment>
<proteinExistence type="predicted"/>
<keyword evidence="7" id="KW-0732">Signal</keyword>
<reference evidence="9" key="1">
    <citation type="submission" date="2023-01" db="EMBL/GenBank/DDBJ databases">
        <title>Metagenome sequencing of chrysophaentin producing Chrysophaeum taylorii.</title>
        <authorList>
            <person name="Davison J."/>
            <person name="Bewley C."/>
        </authorList>
    </citation>
    <scope>NUCLEOTIDE SEQUENCE</scope>
    <source>
        <strain evidence="9">NIES-1699</strain>
    </source>
</reference>
<dbReference type="InterPro" id="IPR011050">
    <property type="entry name" value="Pectin_lyase_fold/virulence"/>
</dbReference>
<dbReference type="Pfam" id="PF00003">
    <property type="entry name" value="7tm_3"/>
    <property type="match status" value="1"/>
</dbReference>
<feature type="signal peptide" evidence="7">
    <location>
        <begin position="1"/>
        <end position="16"/>
    </location>
</feature>
<name>A0AAD7UR35_9STRA</name>
<dbReference type="SUPFAM" id="SSF51126">
    <property type="entry name" value="Pectin lyase-like"/>
    <property type="match status" value="3"/>
</dbReference>
<sequence length="1703" mass="182932">MLWRGLALVVAARAACNHTCVYGGGVKNWTCDGIGWMSCEDWEIAFHCDCAGCECAVSDNITAQQPPEAQEAQQQVSTELELREALGATTSDTTSLVSLGEREIAVATSAVEVPQGAAVRITDGKLRGVGRNRLLTINSETAVEIVRVDFEGGADVMGGCVFAYRSAWLLITDGTFRNCSAELSGGALQTYTATELTVRSVRFEDVFAGGSGAAIQAWRPALVDVADATFSRCHAVSTMEANRGCDGGGGAVQVVYAIGNIFVSRSSFVNCTSSEGWGGALMVHGYESNGVVEVSDSRFEGCQVFFGGGGALIVHQVASVTLRSVTFRRNFATSEGGCVAVSDAGALVIEDVDMRGCVSDLRGGGILAVMLSRFEVRRAHFADCIAGVSLEDDESPERVSGPSETNSGGGISLRGFGETNAVLEDVVFERCETRGDAGGGGVGGAMVARGARSFDSTRVSVSRAFAYYGGGLYFDEVPNASLVSTRIDSAAAFDGGALYATGSCNLVLSDLEVTNCTAENNGGAVATFGSRARFDNSMFVGNSAADDGGAMYLCDRSRVHVYRSDIADNVAGGNGGGIFMQGANSLLYLSSGMCAYTRVNLDWSESSDGLGDTWLVIGRQERDQDILQQNGGGNDPEKATEEEEEDDDQESRRLWPFDAHGLAMTDVRPWESRLVVSTFCLEPGRAYDVQAQDRDGVGWGTNGKVVVECAPSRENPTGEVEISNLERYVHGERVATLAVPEIDDASRKPVRFVRNVATSGGAIGLTSNRNDAVREPGGPELYATQVVFQDNFARVDGGGILQDQVTTAELVNVTATNNSVHQNGGGFLAAYELTWTTLNHTIADNNVARFGGFAYVYDARQVVVFKSFIAANRAQSGGGVHITGTLRQTAGIILQCTIVDNVAQYQGGAIQSNDGNVDLARSLFARNEAEYGGAIHQSSGGASGGYAFGYNLGDTDGDKEGEDDGEYDNRVVRVADERDACRSAHVVMDWRDTGCASVTEATTVATHTCQSHPQGCERYIDSAAADVCNGCACANFDAYSLSTSSRTADGEMVVTPFATGVPSADGVAVDSFCLEPGTYTLFATCRDQRYAGRFYVFVDGAIVVDGISWNTTTAAFPETFVVEPSPGAYRYTNFVDNHARSAGGVVFYEALDRGKVGVATHSGSSAGAYGDVEASYATILDVGNFPSHFMSGVVVSPSIVVSLCDAFDQVVATDSYSRVTVSTANDDVAITGATALCEAGLCQFHELVVLSHENVVNATFEFGVLPTSTSFITPTRSFALVGRYGTRENKSFLSPLIKMILVGFLGLNVMLAGLCAAFVHRYRRRFIMRMSQPLYLHLIILGSVSYSFSYLPYVAGLTDFSCNAMIWLYNLGFCLQMAAFFTRISTIERVIDSALVFEEPRLDLNHYARAFVFVLFVSSGILVAWLLVSPLHSKRSCFKRRKRSDYRRIEFCKASVRTCHSKHAIDFIGALATFHILCYFAGFHHCHLARNLPSIVCDARNVFNALCGQLQFLLVAIPLFYLIRDQVEPFSMLHALSLTLTNIFTLGLIFIPKMRLIHKYVDFDANSVLAYIQKSMPVSTQDDHVFKMLAVAASDEASSDGADTHCSLESPQGGDPASSIFHDFHHHGRRLGGALRFETSARDVNSSALFRKKQLQRYGSEPPAKSFSAGNYPLRDPSSSETEIEMKVFEDDDDDDDGLGYNC</sequence>
<feature type="transmembrane region" description="Helical" evidence="6">
    <location>
        <begin position="1334"/>
        <end position="1354"/>
    </location>
</feature>
<feature type="transmembrane region" description="Helical" evidence="6">
    <location>
        <begin position="1502"/>
        <end position="1523"/>
    </location>
</feature>
<organism evidence="9 10">
    <name type="scientific">Chrysophaeum taylorii</name>
    <dbReference type="NCBI Taxonomy" id="2483200"/>
    <lineage>
        <taxon>Eukaryota</taxon>
        <taxon>Sar</taxon>
        <taxon>Stramenopiles</taxon>
        <taxon>Ochrophyta</taxon>
        <taxon>Pelagophyceae</taxon>
        <taxon>Pelagomonadales</taxon>
        <taxon>Pelagomonadaceae</taxon>
        <taxon>Chrysophaeum</taxon>
    </lineage>
</organism>
<feature type="compositionally biased region" description="Acidic residues" evidence="5">
    <location>
        <begin position="640"/>
        <end position="649"/>
    </location>
</feature>
<evidence type="ECO:0000313" key="9">
    <source>
        <dbReference type="EMBL" id="KAJ8614039.1"/>
    </source>
</evidence>
<feature type="chain" id="PRO_5042082116" description="G-protein coupled receptors family 3 profile domain-containing protein" evidence="7">
    <location>
        <begin position="17"/>
        <end position="1703"/>
    </location>
</feature>
<feature type="domain" description="G-protein coupled receptors family 3 profile" evidence="8">
    <location>
        <begin position="1297"/>
        <end position="1557"/>
    </location>
</feature>
<dbReference type="Proteomes" id="UP001230188">
    <property type="component" value="Unassembled WGS sequence"/>
</dbReference>
<dbReference type="PANTHER" id="PTHR11319">
    <property type="entry name" value="G PROTEIN-COUPLED RECEPTOR-RELATED"/>
    <property type="match status" value="1"/>
</dbReference>
<evidence type="ECO:0000313" key="10">
    <source>
        <dbReference type="Proteomes" id="UP001230188"/>
    </source>
</evidence>
<dbReference type="GO" id="GO:0004930">
    <property type="term" value="F:G protein-coupled receptor activity"/>
    <property type="evidence" value="ECO:0007669"/>
    <property type="project" value="InterPro"/>
</dbReference>
<comment type="subcellular location">
    <subcellularLocation>
        <location evidence="1">Membrane</location>
        <topology evidence="1">Multi-pass membrane protein</topology>
    </subcellularLocation>
</comment>
<dbReference type="PANTHER" id="PTHR11319:SF35">
    <property type="entry name" value="OUTER MEMBRANE PROTEIN PMPC-RELATED"/>
    <property type="match status" value="1"/>
</dbReference>
<feature type="transmembrane region" description="Helical" evidence="6">
    <location>
        <begin position="1366"/>
        <end position="1386"/>
    </location>
</feature>
<dbReference type="SMART" id="SM00710">
    <property type="entry name" value="PbH1"/>
    <property type="match status" value="7"/>
</dbReference>
<gene>
    <name evidence="9" type="ORF">CTAYLR_005825</name>
</gene>
<dbReference type="PROSITE" id="PS50259">
    <property type="entry name" value="G_PROTEIN_RECEP_F3_4"/>
    <property type="match status" value="1"/>
</dbReference>
<keyword evidence="2 6" id="KW-0812">Transmembrane</keyword>
<evidence type="ECO:0000256" key="6">
    <source>
        <dbReference type="SAM" id="Phobius"/>
    </source>
</evidence>
<keyword evidence="4 6" id="KW-0472">Membrane</keyword>
<dbReference type="EMBL" id="JAQMWT010000012">
    <property type="protein sequence ID" value="KAJ8614039.1"/>
    <property type="molecule type" value="Genomic_DNA"/>
</dbReference>
<evidence type="ECO:0000256" key="7">
    <source>
        <dbReference type="SAM" id="SignalP"/>
    </source>
</evidence>
<accession>A0AAD7UR35</accession>
<feature type="region of interest" description="Disordered" evidence="5">
    <location>
        <begin position="622"/>
        <end position="652"/>
    </location>
</feature>
<evidence type="ECO:0000256" key="4">
    <source>
        <dbReference type="ARBA" id="ARBA00023136"/>
    </source>
</evidence>
<evidence type="ECO:0000256" key="5">
    <source>
        <dbReference type="SAM" id="MobiDB-lite"/>
    </source>
</evidence>
<evidence type="ECO:0000256" key="1">
    <source>
        <dbReference type="ARBA" id="ARBA00004141"/>
    </source>
</evidence>
<feature type="transmembrane region" description="Helical" evidence="6">
    <location>
        <begin position="1299"/>
        <end position="1322"/>
    </location>
</feature>
<dbReference type="InterPro" id="IPR006626">
    <property type="entry name" value="PbH1"/>
</dbReference>
<dbReference type="InterPro" id="IPR017978">
    <property type="entry name" value="GPCR_3_C"/>
</dbReference>
<evidence type="ECO:0000256" key="3">
    <source>
        <dbReference type="ARBA" id="ARBA00022989"/>
    </source>
</evidence>
<feature type="region of interest" description="Disordered" evidence="5">
    <location>
        <begin position="1657"/>
        <end position="1681"/>
    </location>
</feature>
<feature type="transmembrane region" description="Helical" evidence="6">
    <location>
        <begin position="1464"/>
        <end position="1482"/>
    </location>
</feature>
<evidence type="ECO:0000259" key="8">
    <source>
        <dbReference type="PROSITE" id="PS50259"/>
    </source>
</evidence>
<evidence type="ECO:0000256" key="2">
    <source>
        <dbReference type="ARBA" id="ARBA00022692"/>
    </source>
</evidence>
<dbReference type="GO" id="GO:0016020">
    <property type="term" value="C:membrane"/>
    <property type="evidence" value="ECO:0007669"/>
    <property type="project" value="UniProtKB-SubCell"/>
</dbReference>
<feature type="transmembrane region" description="Helical" evidence="6">
    <location>
        <begin position="1407"/>
        <end position="1428"/>
    </location>
</feature>
<protein>
    <recommendedName>
        <fullName evidence="8">G-protein coupled receptors family 3 profile domain-containing protein</fullName>
    </recommendedName>
</protein>
<feature type="transmembrane region" description="Helical" evidence="6">
    <location>
        <begin position="1529"/>
        <end position="1551"/>
    </location>
</feature>
<feature type="region of interest" description="Disordered" evidence="5">
    <location>
        <begin position="393"/>
        <end position="413"/>
    </location>
</feature>
<keyword evidence="10" id="KW-1185">Reference proteome</keyword>